<accession>A0A8T9SSR2</accession>
<evidence type="ECO:0000313" key="5">
    <source>
        <dbReference type="Proteomes" id="UP000829925"/>
    </source>
</evidence>
<dbReference type="Proteomes" id="UP000829925">
    <property type="component" value="Chromosome"/>
</dbReference>
<name>A0A8T9SSR2_9BACT</name>
<evidence type="ECO:0000313" key="4">
    <source>
        <dbReference type="EMBL" id="UOR04787.1"/>
    </source>
</evidence>
<dbReference type="PANTHER" id="PTHR11835">
    <property type="entry name" value="DECARBOXYLATING DEHYDROGENASES-ISOCITRATE, ISOPROPYLMALATE, TARTRATE"/>
    <property type="match status" value="1"/>
</dbReference>
<dbReference type="AlphaFoldDB" id="A0A8T9SSR2"/>
<comment type="similarity">
    <text evidence="1">Belongs to the isocitrate and isopropylmalate dehydrogenases family.</text>
</comment>
<dbReference type="GO" id="GO:0004449">
    <property type="term" value="F:isocitrate dehydrogenase (NAD+) activity"/>
    <property type="evidence" value="ECO:0007669"/>
    <property type="project" value="TreeGrafter"/>
</dbReference>
<keyword evidence="5" id="KW-1185">Reference proteome</keyword>
<dbReference type="SUPFAM" id="SSF53659">
    <property type="entry name" value="Isocitrate/Isopropylmalate dehydrogenase-like"/>
    <property type="match status" value="1"/>
</dbReference>
<proteinExistence type="inferred from homology"/>
<evidence type="ECO:0000256" key="2">
    <source>
        <dbReference type="ARBA" id="ARBA00023002"/>
    </source>
</evidence>
<organism evidence="4 5">
    <name type="scientific">Hymenobacter aerilatus</name>
    <dbReference type="NCBI Taxonomy" id="2932251"/>
    <lineage>
        <taxon>Bacteria</taxon>
        <taxon>Pseudomonadati</taxon>
        <taxon>Bacteroidota</taxon>
        <taxon>Cytophagia</taxon>
        <taxon>Cytophagales</taxon>
        <taxon>Hymenobacteraceae</taxon>
        <taxon>Hymenobacter</taxon>
    </lineage>
</organism>
<evidence type="ECO:0000259" key="3">
    <source>
        <dbReference type="SMART" id="SM01329"/>
    </source>
</evidence>
<dbReference type="GO" id="GO:0000287">
    <property type="term" value="F:magnesium ion binding"/>
    <property type="evidence" value="ECO:0007669"/>
    <property type="project" value="InterPro"/>
</dbReference>
<evidence type="ECO:0000256" key="1">
    <source>
        <dbReference type="ARBA" id="ARBA00007769"/>
    </source>
</evidence>
<dbReference type="GO" id="GO:0051287">
    <property type="term" value="F:NAD binding"/>
    <property type="evidence" value="ECO:0007669"/>
    <property type="project" value="InterPro"/>
</dbReference>
<dbReference type="InterPro" id="IPR019818">
    <property type="entry name" value="IsoCit/isopropylmalate_DH_CS"/>
</dbReference>
<dbReference type="EMBL" id="CP095053">
    <property type="protein sequence ID" value="UOR04787.1"/>
    <property type="molecule type" value="Genomic_DNA"/>
</dbReference>
<gene>
    <name evidence="4" type="ORF">MUN82_17800</name>
</gene>
<reference evidence="4 5" key="1">
    <citation type="submission" date="2022-04" db="EMBL/GenBank/DDBJ databases">
        <title>Hymenobacter sp. isolated from the air.</title>
        <authorList>
            <person name="Won M."/>
            <person name="Lee C.-M."/>
            <person name="Woen H.-Y."/>
            <person name="Kwon S.-W."/>
        </authorList>
    </citation>
    <scope>NUCLEOTIDE SEQUENCE [LARGE SCALE GENOMIC DNA]</scope>
    <source>
        <strain evidence="5">5413 J-13</strain>
    </source>
</reference>
<dbReference type="GO" id="GO:0006099">
    <property type="term" value="P:tricarboxylic acid cycle"/>
    <property type="evidence" value="ECO:0007669"/>
    <property type="project" value="TreeGrafter"/>
</dbReference>
<dbReference type="InterPro" id="IPR024084">
    <property type="entry name" value="IsoPropMal-DH-like_dom"/>
</dbReference>
<dbReference type="GO" id="GO:0006102">
    <property type="term" value="P:isocitrate metabolic process"/>
    <property type="evidence" value="ECO:0007669"/>
    <property type="project" value="TreeGrafter"/>
</dbReference>
<dbReference type="KEGG" id="haei:MUN82_17800"/>
<keyword evidence="2" id="KW-0560">Oxidoreductase</keyword>
<dbReference type="RefSeq" id="WP_245092635.1">
    <property type="nucleotide sequence ID" value="NZ_CP095053.1"/>
</dbReference>
<feature type="domain" description="Isopropylmalate dehydrogenase-like" evidence="3">
    <location>
        <begin position="3"/>
        <end position="328"/>
    </location>
</feature>
<dbReference type="SMART" id="SM01329">
    <property type="entry name" value="Iso_dh"/>
    <property type="match status" value="1"/>
</dbReference>
<protein>
    <submittedName>
        <fullName evidence="4">Isocitrate/isopropylmalate family dehydrogenase</fullName>
    </submittedName>
</protein>
<dbReference type="Gene3D" id="3.40.718.10">
    <property type="entry name" value="Isopropylmalate Dehydrogenase"/>
    <property type="match status" value="1"/>
</dbReference>
<sequence length="333" mass="35916">MHTVTLIPGDGIGPEITKAVTDIFAAAQVPVTWEEHNAGLTSFEASGELLPQALLDSLDKTRVALKGPLTTPVGKGFRSINITLRQKYNLYQNVRPAQTTPGIKSRYENVDLVLFRENTEGLYSGLEYYDDRLGIADSVSRVTVEGCHKIVRAAFAYADKHGRKKVTLAHKANILKLAGKLMLDAGKEISAEYPHITYEDKIIDNMCMQLVIRPEQFDVVVTTNLFGDILSDLCAGLVGGLGVVVGANVGDDAAIFEAVHGSAPDIAGQGKANPTALLRSALMMLQHLGEKDHATRIEDALNKTLQQPEKLTGDLGGKASTSEFAHTIIDNLA</sequence>
<dbReference type="Pfam" id="PF00180">
    <property type="entry name" value="Iso_dh"/>
    <property type="match status" value="1"/>
</dbReference>
<dbReference type="PANTHER" id="PTHR11835:SF34">
    <property type="entry name" value="ISOCITRATE DEHYDROGENASE [NAD] SUBUNIT ALPHA, MITOCHONDRIAL"/>
    <property type="match status" value="1"/>
</dbReference>
<dbReference type="PROSITE" id="PS00470">
    <property type="entry name" value="IDH_IMDH"/>
    <property type="match status" value="1"/>
</dbReference>